<accession>A0AAE0R2Q7</accession>
<reference evidence="2" key="1">
    <citation type="submission" date="2023-06" db="EMBL/GenBank/DDBJ databases">
        <title>Male Hemibagrus guttatus genome.</title>
        <authorList>
            <person name="Bian C."/>
        </authorList>
    </citation>
    <scope>NUCLEOTIDE SEQUENCE</scope>
    <source>
        <strain evidence="2">Male_cb2023</strain>
        <tissue evidence="2">Muscle</tissue>
    </source>
</reference>
<feature type="non-terminal residue" evidence="2">
    <location>
        <position position="1"/>
    </location>
</feature>
<sequence length="169" mass="19098">HSILGQATSVLPPLLYSLFTYACRPVYRSKSIIEFADDTMVIRLISDNDETAYRVEVQHLVAWCADNNLLLNTCSLRQRSLSLTSGEKKEECTTPSTTMEWLFHSSYLDICPYLLAAEIKDELTTHKLQSELDKLITLATRINELGGPRNAPGTPVHNRPPSLPFCHHR</sequence>
<gene>
    <name evidence="2" type="ORF">QTP70_027712</name>
</gene>
<dbReference type="AlphaFoldDB" id="A0AAE0R2Q7"/>
<dbReference type="EMBL" id="JAUCMX010000007">
    <property type="protein sequence ID" value="KAK3540183.1"/>
    <property type="molecule type" value="Genomic_DNA"/>
</dbReference>
<keyword evidence="3" id="KW-1185">Reference proteome</keyword>
<evidence type="ECO:0008006" key="4">
    <source>
        <dbReference type="Google" id="ProtNLM"/>
    </source>
</evidence>
<name>A0AAE0R2Q7_9TELE</name>
<evidence type="ECO:0000313" key="2">
    <source>
        <dbReference type="EMBL" id="KAK3540183.1"/>
    </source>
</evidence>
<evidence type="ECO:0000313" key="3">
    <source>
        <dbReference type="Proteomes" id="UP001274896"/>
    </source>
</evidence>
<protein>
    <recommendedName>
        <fullName evidence="4">Reverse transcriptase domain-containing protein</fullName>
    </recommendedName>
</protein>
<dbReference type="Proteomes" id="UP001274896">
    <property type="component" value="Unassembled WGS sequence"/>
</dbReference>
<feature type="region of interest" description="Disordered" evidence="1">
    <location>
        <begin position="146"/>
        <end position="169"/>
    </location>
</feature>
<proteinExistence type="predicted"/>
<evidence type="ECO:0000256" key="1">
    <source>
        <dbReference type="SAM" id="MobiDB-lite"/>
    </source>
</evidence>
<organism evidence="2 3">
    <name type="scientific">Hemibagrus guttatus</name>
    <dbReference type="NCBI Taxonomy" id="175788"/>
    <lineage>
        <taxon>Eukaryota</taxon>
        <taxon>Metazoa</taxon>
        <taxon>Chordata</taxon>
        <taxon>Craniata</taxon>
        <taxon>Vertebrata</taxon>
        <taxon>Euteleostomi</taxon>
        <taxon>Actinopterygii</taxon>
        <taxon>Neopterygii</taxon>
        <taxon>Teleostei</taxon>
        <taxon>Ostariophysi</taxon>
        <taxon>Siluriformes</taxon>
        <taxon>Bagridae</taxon>
        <taxon>Hemibagrus</taxon>
    </lineage>
</organism>
<comment type="caution">
    <text evidence="2">The sequence shown here is derived from an EMBL/GenBank/DDBJ whole genome shotgun (WGS) entry which is preliminary data.</text>
</comment>